<name>A0ABX9LXU5_9LEPT</name>
<comment type="caution">
    <text evidence="1">The sequence shown here is derived from an EMBL/GenBank/DDBJ whole genome shotgun (WGS) entry which is preliminary data.</text>
</comment>
<sequence>MAGIYLDIDQKIQSGLVSSRSNVETLLFPESYLNSLSAEKRKALPKRILPLLRKYQKFLLSKRRINRNAQKTLYQRDVGKLVRLNMRVDTGVWAILGVIAAAHGVSRCFLVNYMIWLDDSGVGDSIEEKLNVGSPTFQNSYGYLWHLDLLNNRITKSLEFRPNPIWFLTPEDIPPQFGST</sequence>
<dbReference type="RefSeq" id="WP_118957786.1">
    <property type="nucleotide sequence ID" value="NZ_QHCR01000012.1"/>
</dbReference>
<gene>
    <name evidence="1" type="ORF">DLM77_19905</name>
</gene>
<reference evidence="1 2" key="2">
    <citation type="journal article" date="2020" name="Int. J. Syst. Evol. Microbiol.">
        <title>Leptospira yasudae sp. nov. and Leptospira stimsonii sp. nov., two new species of the pathogenic group isolated from environmental sources.</title>
        <authorList>
            <person name="Casanovas-Massana A."/>
            <person name="Hamond C."/>
            <person name="Santos L.A."/>
            <person name="de Oliveira D."/>
            <person name="Hacker K.P."/>
            <person name="Balassiano I."/>
            <person name="Costa F."/>
            <person name="Medeiros M.A."/>
            <person name="Reis M.G."/>
            <person name="Ko A.I."/>
            <person name="Wunder E.A."/>
        </authorList>
    </citation>
    <scope>NUCLEOTIDE SEQUENCE [LARGE SCALE GENOMIC DNA]</scope>
    <source>
        <strain evidence="1 2">B21</strain>
    </source>
</reference>
<protein>
    <submittedName>
        <fullName evidence="1">DUF1564 domain-containing protein</fullName>
    </submittedName>
</protein>
<organism evidence="1 2">
    <name type="scientific">Leptospira yasudae</name>
    <dbReference type="NCBI Taxonomy" id="2202201"/>
    <lineage>
        <taxon>Bacteria</taxon>
        <taxon>Pseudomonadati</taxon>
        <taxon>Spirochaetota</taxon>
        <taxon>Spirochaetia</taxon>
        <taxon>Leptospirales</taxon>
        <taxon>Leptospiraceae</taxon>
        <taxon>Leptospira</taxon>
    </lineage>
</organism>
<keyword evidence="2" id="KW-1185">Reference proteome</keyword>
<reference evidence="2" key="1">
    <citation type="submission" date="2018-05" db="EMBL/GenBank/DDBJ databases">
        <title>Leptospira yasudae sp. nov. and Leptospira stimsonii sp. nov., two pathogenic species of the genus Leptospira isolated from environmental sources.</title>
        <authorList>
            <person name="Casanovas-Massana A."/>
            <person name="Hamond C."/>
            <person name="Santos L.A."/>
            <person name="Hacker K.P."/>
            <person name="Balassiano I."/>
            <person name="Medeiros M.A."/>
            <person name="Reis M.G."/>
            <person name="Ko A.I."/>
            <person name="Wunder E.A."/>
        </authorList>
    </citation>
    <scope>NUCLEOTIDE SEQUENCE [LARGE SCALE GENOMIC DNA]</scope>
    <source>
        <strain evidence="2">B21</strain>
    </source>
</reference>
<proteinExistence type="predicted"/>
<dbReference type="InterPro" id="IPR011458">
    <property type="entry name" value="DUF1564"/>
</dbReference>
<evidence type="ECO:0000313" key="1">
    <source>
        <dbReference type="EMBL" id="RHX77704.1"/>
    </source>
</evidence>
<accession>A0ABX9LXU5</accession>
<dbReference type="Pfam" id="PF07600">
    <property type="entry name" value="DUF1564"/>
    <property type="match status" value="1"/>
</dbReference>
<dbReference type="Proteomes" id="UP000285569">
    <property type="component" value="Unassembled WGS sequence"/>
</dbReference>
<evidence type="ECO:0000313" key="2">
    <source>
        <dbReference type="Proteomes" id="UP000285569"/>
    </source>
</evidence>
<dbReference type="EMBL" id="QHCR01000012">
    <property type="protein sequence ID" value="RHX77704.1"/>
    <property type="molecule type" value="Genomic_DNA"/>
</dbReference>